<feature type="non-terminal residue" evidence="1">
    <location>
        <position position="43"/>
    </location>
</feature>
<dbReference type="AlphaFoldDB" id="A0A699YVX4"/>
<protein>
    <submittedName>
        <fullName evidence="1">Uncharacterized protein</fullName>
    </submittedName>
</protein>
<reference evidence="1 2" key="1">
    <citation type="submission" date="2020-02" db="EMBL/GenBank/DDBJ databases">
        <title>Draft genome sequence of Haematococcus lacustris strain NIES-144.</title>
        <authorList>
            <person name="Morimoto D."/>
            <person name="Nakagawa S."/>
            <person name="Yoshida T."/>
            <person name="Sawayama S."/>
        </authorList>
    </citation>
    <scope>NUCLEOTIDE SEQUENCE [LARGE SCALE GENOMIC DNA]</scope>
    <source>
        <strain evidence="1 2">NIES-144</strain>
    </source>
</reference>
<sequence length="43" mass="4505">MRRSRRAGSKLPTAVAKSVCVAPKHVACWGPATRQTAGAGRTL</sequence>
<evidence type="ECO:0000313" key="2">
    <source>
        <dbReference type="Proteomes" id="UP000485058"/>
    </source>
</evidence>
<comment type="caution">
    <text evidence="1">The sequence shown here is derived from an EMBL/GenBank/DDBJ whole genome shotgun (WGS) entry which is preliminary data.</text>
</comment>
<evidence type="ECO:0000313" key="1">
    <source>
        <dbReference type="EMBL" id="GFH10639.1"/>
    </source>
</evidence>
<keyword evidence="2" id="KW-1185">Reference proteome</keyword>
<proteinExistence type="predicted"/>
<dbReference type="EMBL" id="BLLF01000332">
    <property type="protein sequence ID" value="GFH10639.1"/>
    <property type="molecule type" value="Genomic_DNA"/>
</dbReference>
<gene>
    <name evidence="1" type="ORF">HaLaN_05983</name>
</gene>
<organism evidence="1 2">
    <name type="scientific">Haematococcus lacustris</name>
    <name type="common">Green alga</name>
    <name type="synonym">Haematococcus pluvialis</name>
    <dbReference type="NCBI Taxonomy" id="44745"/>
    <lineage>
        <taxon>Eukaryota</taxon>
        <taxon>Viridiplantae</taxon>
        <taxon>Chlorophyta</taxon>
        <taxon>core chlorophytes</taxon>
        <taxon>Chlorophyceae</taxon>
        <taxon>CS clade</taxon>
        <taxon>Chlamydomonadales</taxon>
        <taxon>Haematococcaceae</taxon>
        <taxon>Haematococcus</taxon>
    </lineage>
</organism>
<accession>A0A699YVX4</accession>
<dbReference type="Proteomes" id="UP000485058">
    <property type="component" value="Unassembled WGS sequence"/>
</dbReference>
<name>A0A699YVX4_HAELA</name>